<evidence type="ECO:0000256" key="7">
    <source>
        <dbReference type="SAM" id="Phobius"/>
    </source>
</evidence>
<dbReference type="InParanoid" id="A0A165GEN6"/>
<sequence length="344" mass="38070">MGLPVVATVCAAAAMCTTSLRLWYRYSRRHLGYDDAWAALALVTYCFLLAGAYLRSDRTATYEQRVTGYFMLNATFTTVIWFARLSILFSIMRIIPTLMVLRRYAYAAAVLFLAEWIVLLVQKTWTCEHYDAWKTDRAAQCVMGNAVGAVELATDISADLILVILPIRLFWDISISEPRRKLLITIFSASLITTVVSVVHDAYELGPDRNAEAIAAHVEASTSLVICNLAVLVTWLVRAIRQMEDVESGRTSDYTSSNKHRRNKSGRDGTGTRLTTIRFEQPAIVLSTMDESASDACSSKTAAAAAAVRGELEDLALDPAAVSFAEVKKQNEHRDSYGDSVISK</sequence>
<evidence type="ECO:0000256" key="2">
    <source>
        <dbReference type="ARBA" id="ARBA00022692"/>
    </source>
</evidence>
<evidence type="ECO:0000256" key="5">
    <source>
        <dbReference type="ARBA" id="ARBA00038359"/>
    </source>
</evidence>
<name>A0A165GEN6_9APHY</name>
<dbReference type="STRING" id="1314785.A0A165GEN6"/>
<dbReference type="InterPro" id="IPR049326">
    <property type="entry name" value="Rhodopsin_dom_fungi"/>
</dbReference>
<dbReference type="RefSeq" id="XP_040767984.1">
    <property type="nucleotide sequence ID" value="XM_040903854.1"/>
</dbReference>
<evidence type="ECO:0000259" key="8">
    <source>
        <dbReference type="Pfam" id="PF20684"/>
    </source>
</evidence>
<organism evidence="9 10">
    <name type="scientific">Laetiporus sulphureus 93-53</name>
    <dbReference type="NCBI Taxonomy" id="1314785"/>
    <lineage>
        <taxon>Eukaryota</taxon>
        <taxon>Fungi</taxon>
        <taxon>Dikarya</taxon>
        <taxon>Basidiomycota</taxon>
        <taxon>Agaricomycotina</taxon>
        <taxon>Agaricomycetes</taxon>
        <taxon>Polyporales</taxon>
        <taxon>Laetiporus</taxon>
    </lineage>
</organism>
<dbReference type="GO" id="GO:0016020">
    <property type="term" value="C:membrane"/>
    <property type="evidence" value="ECO:0007669"/>
    <property type="project" value="UniProtKB-SubCell"/>
</dbReference>
<dbReference type="Pfam" id="PF20684">
    <property type="entry name" value="Fung_rhodopsin"/>
    <property type="match status" value="1"/>
</dbReference>
<keyword evidence="2 7" id="KW-0812">Transmembrane</keyword>
<dbReference type="InterPro" id="IPR052337">
    <property type="entry name" value="SAT4-like"/>
</dbReference>
<feature type="region of interest" description="Disordered" evidence="6">
    <location>
        <begin position="248"/>
        <end position="273"/>
    </location>
</feature>
<evidence type="ECO:0000256" key="1">
    <source>
        <dbReference type="ARBA" id="ARBA00004141"/>
    </source>
</evidence>
<evidence type="ECO:0000313" key="10">
    <source>
        <dbReference type="Proteomes" id="UP000076871"/>
    </source>
</evidence>
<gene>
    <name evidence="9" type="ORF">LAESUDRAFT_644408</name>
</gene>
<feature type="transmembrane region" description="Helical" evidence="7">
    <location>
        <begin position="182"/>
        <end position="200"/>
    </location>
</feature>
<comment type="subcellular location">
    <subcellularLocation>
        <location evidence="1">Membrane</location>
        <topology evidence="1">Multi-pass membrane protein</topology>
    </subcellularLocation>
</comment>
<reference evidence="9 10" key="1">
    <citation type="journal article" date="2016" name="Mol. Biol. Evol.">
        <title>Comparative Genomics of Early-Diverging Mushroom-Forming Fungi Provides Insights into the Origins of Lignocellulose Decay Capabilities.</title>
        <authorList>
            <person name="Nagy L.G."/>
            <person name="Riley R."/>
            <person name="Tritt A."/>
            <person name="Adam C."/>
            <person name="Daum C."/>
            <person name="Floudas D."/>
            <person name="Sun H."/>
            <person name="Yadav J.S."/>
            <person name="Pangilinan J."/>
            <person name="Larsson K.H."/>
            <person name="Matsuura K."/>
            <person name="Barry K."/>
            <person name="Labutti K."/>
            <person name="Kuo R."/>
            <person name="Ohm R.A."/>
            <person name="Bhattacharya S.S."/>
            <person name="Shirouzu T."/>
            <person name="Yoshinaga Y."/>
            <person name="Martin F.M."/>
            <person name="Grigoriev I.V."/>
            <person name="Hibbett D.S."/>
        </authorList>
    </citation>
    <scope>NUCLEOTIDE SEQUENCE [LARGE SCALE GENOMIC DNA]</scope>
    <source>
        <strain evidence="9 10">93-53</strain>
    </source>
</reference>
<feature type="domain" description="Rhodopsin" evidence="8">
    <location>
        <begin position="20"/>
        <end position="200"/>
    </location>
</feature>
<feature type="transmembrane region" description="Helical" evidence="7">
    <location>
        <begin position="152"/>
        <end position="170"/>
    </location>
</feature>
<keyword evidence="4 7" id="KW-0472">Membrane</keyword>
<protein>
    <recommendedName>
        <fullName evidence="8">Rhodopsin domain-containing protein</fullName>
    </recommendedName>
</protein>
<evidence type="ECO:0000313" key="9">
    <source>
        <dbReference type="EMBL" id="KZT10244.1"/>
    </source>
</evidence>
<comment type="similarity">
    <text evidence="5">Belongs to the SAT4 family.</text>
</comment>
<keyword evidence="10" id="KW-1185">Reference proteome</keyword>
<evidence type="ECO:0000256" key="3">
    <source>
        <dbReference type="ARBA" id="ARBA00022989"/>
    </source>
</evidence>
<keyword evidence="3 7" id="KW-1133">Transmembrane helix</keyword>
<dbReference type="EMBL" id="KV427609">
    <property type="protein sequence ID" value="KZT10244.1"/>
    <property type="molecule type" value="Genomic_DNA"/>
</dbReference>
<feature type="transmembrane region" description="Helical" evidence="7">
    <location>
        <begin position="66"/>
        <end position="92"/>
    </location>
</feature>
<evidence type="ECO:0000256" key="6">
    <source>
        <dbReference type="SAM" id="MobiDB-lite"/>
    </source>
</evidence>
<dbReference type="Proteomes" id="UP000076871">
    <property type="component" value="Unassembled WGS sequence"/>
</dbReference>
<dbReference type="OrthoDB" id="444631at2759"/>
<dbReference type="PANTHER" id="PTHR33048">
    <property type="entry name" value="PTH11-LIKE INTEGRAL MEMBRANE PROTEIN (AFU_ORTHOLOGUE AFUA_5G11245)"/>
    <property type="match status" value="1"/>
</dbReference>
<feature type="transmembrane region" description="Helical" evidence="7">
    <location>
        <begin position="36"/>
        <end position="54"/>
    </location>
</feature>
<feature type="transmembrane region" description="Helical" evidence="7">
    <location>
        <begin position="220"/>
        <end position="240"/>
    </location>
</feature>
<feature type="transmembrane region" description="Helical" evidence="7">
    <location>
        <begin position="104"/>
        <end position="121"/>
    </location>
</feature>
<dbReference type="GeneID" id="63820884"/>
<evidence type="ECO:0000256" key="4">
    <source>
        <dbReference type="ARBA" id="ARBA00023136"/>
    </source>
</evidence>
<feature type="transmembrane region" description="Helical" evidence="7">
    <location>
        <begin position="6"/>
        <end position="24"/>
    </location>
</feature>
<accession>A0A165GEN6</accession>
<dbReference type="AlphaFoldDB" id="A0A165GEN6"/>
<proteinExistence type="inferred from homology"/>
<dbReference type="PANTHER" id="PTHR33048:SF19">
    <property type="entry name" value="MEMBRANE PROTEIN PTH11-LIKE, PUTATIVE (AFU_ORTHOLOGUE AFUA_1G14080)-RELATED"/>
    <property type="match status" value="1"/>
</dbReference>